<dbReference type="OrthoDB" id="5287431at2"/>
<organism evidence="11 12">
    <name type="scientific">Candidatus Pantoea edessiphila</name>
    <dbReference type="NCBI Taxonomy" id="2044610"/>
    <lineage>
        <taxon>Bacteria</taxon>
        <taxon>Pseudomonadati</taxon>
        <taxon>Pseudomonadota</taxon>
        <taxon>Gammaproteobacteria</taxon>
        <taxon>Enterobacterales</taxon>
        <taxon>Erwiniaceae</taxon>
        <taxon>Pantoea</taxon>
    </lineage>
</organism>
<name>A0A2P5T0N2_9GAMM</name>
<dbReference type="GO" id="GO:0016020">
    <property type="term" value="C:membrane"/>
    <property type="evidence" value="ECO:0007669"/>
    <property type="project" value="TreeGrafter"/>
</dbReference>
<feature type="domain" description="Molybdopterin oxidoreductase" evidence="10">
    <location>
        <begin position="109"/>
        <end position="491"/>
    </location>
</feature>
<accession>A0A2P5T0N2</accession>
<keyword evidence="9" id="KW-0411">Iron-sulfur</keyword>
<dbReference type="Proteomes" id="UP000296153">
    <property type="component" value="Unassembled WGS sequence"/>
</dbReference>
<comment type="caution">
    <text evidence="11">The sequence shown here is derived from an EMBL/GenBank/DDBJ whole genome shotgun (WGS) entry which is preliminary data.</text>
</comment>
<dbReference type="InterPro" id="IPR009010">
    <property type="entry name" value="Asp_de-COase-like_dom_sf"/>
</dbReference>
<evidence type="ECO:0000313" key="12">
    <source>
        <dbReference type="Proteomes" id="UP000296153"/>
    </source>
</evidence>
<dbReference type="GO" id="GO:0030151">
    <property type="term" value="F:molybdenum ion binding"/>
    <property type="evidence" value="ECO:0007669"/>
    <property type="project" value="InterPro"/>
</dbReference>
<dbReference type="EMBL" id="PDKT01000001">
    <property type="protein sequence ID" value="PPI88154.1"/>
    <property type="molecule type" value="Genomic_DNA"/>
</dbReference>
<dbReference type="PANTHER" id="PTHR43105">
    <property type="entry name" value="RESPIRATORY NITRATE REDUCTASE"/>
    <property type="match status" value="1"/>
</dbReference>
<keyword evidence="6" id="KW-0479">Metal-binding</keyword>
<dbReference type="SUPFAM" id="SSF53706">
    <property type="entry name" value="Formate dehydrogenase/DMSO reductase, domains 1-3"/>
    <property type="match status" value="1"/>
</dbReference>
<evidence type="ECO:0000256" key="3">
    <source>
        <dbReference type="ARBA" id="ARBA00010312"/>
    </source>
</evidence>
<evidence type="ECO:0000256" key="4">
    <source>
        <dbReference type="ARBA" id="ARBA00022485"/>
    </source>
</evidence>
<dbReference type="GO" id="GO:0051539">
    <property type="term" value="F:4 iron, 4 sulfur cluster binding"/>
    <property type="evidence" value="ECO:0007669"/>
    <property type="project" value="UniProtKB-KW"/>
</dbReference>
<evidence type="ECO:0000313" key="11">
    <source>
        <dbReference type="EMBL" id="PPI88154.1"/>
    </source>
</evidence>
<dbReference type="PIRSF" id="PIRSF000144">
    <property type="entry name" value="CbbBc"/>
    <property type="match status" value="1"/>
</dbReference>
<dbReference type="RefSeq" id="WP_136130764.1">
    <property type="nucleotide sequence ID" value="NZ_PDKT01000001.1"/>
</dbReference>
<evidence type="ECO:0000256" key="8">
    <source>
        <dbReference type="ARBA" id="ARBA00023004"/>
    </source>
</evidence>
<gene>
    <name evidence="11" type="ORF">CRV12_00760</name>
</gene>
<dbReference type="SUPFAM" id="SSF50692">
    <property type="entry name" value="ADC-like"/>
    <property type="match status" value="1"/>
</dbReference>
<dbReference type="AlphaFoldDB" id="A0A2P5T0N2"/>
<dbReference type="PANTHER" id="PTHR43105:SF4">
    <property type="entry name" value="PROTEIN YDEP"/>
    <property type="match status" value="1"/>
</dbReference>
<comment type="similarity">
    <text evidence="3">Belongs to the prokaryotic molybdopterin-containing oxidoreductase family.</text>
</comment>
<dbReference type="NCBIfam" id="TIGR01701">
    <property type="entry name" value="Fdhalpha-like"/>
    <property type="match status" value="1"/>
</dbReference>
<dbReference type="InterPro" id="IPR006656">
    <property type="entry name" value="Mopterin_OxRdtase"/>
</dbReference>
<dbReference type="CDD" id="cd02787">
    <property type="entry name" value="MopB_CT_ydeP"/>
    <property type="match status" value="1"/>
</dbReference>
<dbReference type="Gene3D" id="3.40.50.740">
    <property type="match status" value="1"/>
</dbReference>
<sequence>MKFKKKIKPYSSAAGGWDSIKSTARFVFDSHAGFKSIRSLLNINKNNGFDCPGCAWGKDNKSTFDFCENGAKAVAWEITNKAIDRTFFSKNSVKFLCNQSDHFLEYQGRLIEPLYYNSQNDHYEYISWKNAFQLISKHINAMDHPDQIELYTSGRTSNEAAWIYQLFGRMLGTNNFPDCSNMCHEASGIGLNLSIGVVKGTVNLNDFDNSEAIFVFGQNPGSNHPRMLHSLRRAFDKGAKIVVFNTLRERGLERFSDPRKPIEVITPLHRIINSAYYQPNLGGDMAVVRGIVKCLLEQHRSTKIFKKGGIFDIDFIKNKTYGVNDYFKVIDNTNWDQILLQSGLTKEQICEAASIYYNAKKIICTWGMGITQHKHSVNTVREIINLQLLFGQIGRKGAGLCPVRGHSNVQGNRTMGINEKPDIIFLNALEKYFKFKPPQSKGHNTIEALNAMIKGKIRVFISLGGNLVAAAPDSIYAKQAFSRCGLTVHISTKLNRSHLVPGKESLILPTIGRTEIDKTINGNQFITVEDTFSMVHSSQGKCKPLSKKQRSEIAIISELAYQVLGDDKIKWNDLANDYNLIRKQISEVIPGFTELTNKSSVFKGFYLKNKASKHIFNTLSKKAQFSSAVLPKTLFANLDLEVQFTLQTLRAHDQYNTTIYGFDDRYRGIYGQRNILFININDINTLGFKEGQYVDIETIWNDGIIRSIKKFKLVAYNIPIGNLAAYYPETNVLIPMDSFGDYSYTPTSKSVPVRLKLSE</sequence>
<dbReference type="InterPro" id="IPR010046">
    <property type="entry name" value="Mopterin_OxRdtse_a_bac"/>
</dbReference>
<evidence type="ECO:0000256" key="1">
    <source>
        <dbReference type="ARBA" id="ARBA00001942"/>
    </source>
</evidence>
<dbReference type="GO" id="GO:0008863">
    <property type="term" value="F:formate dehydrogenase (NAD+) activity"/>
    <property type="evidence" value="ECO:0007669"/>
    <property type="project" value="InterPro"/>
</dbReference>
<dbReference type="Pfam" id="PF00384">
    <property type="entry name" value="Molybdopterin"/>
    <property type="match status" value="1"/>
</dbReference>
<proteinExistence type="inferred from homology"/>
<evidence type="ECO:0000256" key="7">
    <source>
        <dbReference type="ARBA" id="ARBA00023002"/>
    </source>
</evidence>
<keyword evidence="5" id="KW-0500">Molybdenum</keyword>
<evidence type="ECO:0000256" key="5">
    <source>
        <dbReference type="ARBA" id="ARBA00022505"/>
    </source>
</evidence>
<evidence type="ECO:0000259" key="10">
    <source>
        <dbReference type="Pfam" id="PF00384"/>
    </source>
</evidence>
<evidence type="ECO:0000256" key="2">
    <source>
        <dbReference type="ARBA" id="ARBA00001966"/>
    </source>
</evidence>
<evidence type="ECO:0000256" key="6">
    <source>
        <dbReference type="ARBA" id="ARBA00022723"/>
    </source>
</evidence>
<dbReference type="InterPro" id="IPR041953">
    <property type="entry name" value="YdeP_MopB"/>
</dbReference>
<keyword evidence="4" id="KW-0004">4Fe-4S</keyword>
<dbReference type="InterPro" id="IPR037951">
    <property type="entry name" value="MopB_CT_YdeP"/>
</dbReference>
<reference evidence="11 12" key="1">
    <citation type="journal article" date="2018" name="Genome Biol. Evol.">
        <title>Cladogenesis and Genomic Streamlining in Extracellular Endosymbionts of Tropical Stink Bugs.</title>
        <authorList>
            <person name="Otero-Bravo A."/>
            <person name="Goffredi S."/>
            <person name="Sabree Z.L."/>
        </authorList>
    </citation>
    <scope>NUCLEOTIDE SEQUENCE [LARGE SCALE GENOMIC DNA]</scope>
    <source>
        <strain evidence="11 12">SoEE</strain>
    </source>
</reference>
<dbReference type="CDD" id="cd02767">
    <property type="entry name" value="MopB_ydeP"/>
    <property type="match status" value="1"/>
</dbReference>
<evidence type="ECO:0000256" key="9">
    <source>
        <dbReference type="ARBA" id="ARBA00023014"/>
    </source>
</evidence>
<dbReference type="InterPro" id="IPR050123">
    <property type="entry name" value="Prok_molybdopt-oxidoreductase"/>
</dbReference>
<comment type="cofactor">
    <cofactor evidence="1">
        <name>Mo-bis(molybdopterin guanine dinucleotide)</name>
        <dbReference type="ChEBI" id="CHEBI:60539"/>
    </cofactor>
</comment>
<keyword evidence="8" id="KW-0408">Iron</keyword>
<keyword evidence="7" id="KW-0560">Oxidoreductase</keyword>
<comment type="cofactor">
    <cofactor evidence="2">
        <name>[4Fe-4S] cluster</name>
        <dbReference type="ChEBI" id="CHEBI:49883"/>
    </cofactor>
</comment>
<protein>
    <submittedName>
        <fullName evidence="11">CbbBc protein</fullName>
    </submittedName>
</protein>
<dbReference type="Gene3D" id="3.40.228.10">
    <property type="entry name" value="Dimethylsulfoxide Reductase, domain 2"/>
    <property type="match status" value="1"/>
</dbReference>